<keyword evidence="2" id="KW-1185">Reference proteome</keyword>
<evidence type="ECO:0000313" key="1">
    <source>
        <dbReference type="EMBL" id="PPR04474.1"/>
    </source>
</evidence>
<protein>
    <submittedName>
        <fullName evidence="1">Uncharacterized protein</fullName>
    </submittedName>
</protein>
<dbReference type="AlphaFoldDB" id="A0A409YP65"/>
<dbReference type="EMBL" id="NHTK01000940">
    <property type="protein sequence ID" value="PPR04474.1"/>
    <property type="molecule type" value="Genomic_DNA"/>
</dbReference>
<sequence>MPSDGGLFYYLVPDPDPVIEVRDHLMIEFDASYQETAFLCRNAAARKHALSRYIQSECLYVRKVTLSIVHNAEYHVVFTKKHINPMMNTLQGIFENITTIPALESLSLNYTNLTKLQPCGELLARLFYNIVFLGIHTRLQGIKKLSINLTSGYHHLPHLKAASSIIINMLKQPKLYPSLKSVCFNVGVKDRDAAGDDFQYQVARVDLILRLCSLITERGIANVTGDMIKL</sequence>
<proteinExistence type="predicted"/>
<evidence type="ECO:0000313" key="2">
    <source>
        <dbReference type="Proteomes" id="UP000284842"/>
    </source>
</evidence>
<organism evidence="1 2">
    <name type="scientific">Panaeolus cyanescens</name>
    <dbReference type="NCBI Taxonomy" id="181874"/>
    <lineage>
        <taxon>Eukaryota</taxon>
        <taxon>Fungi</taxon>
        <taxon>Dikarya</taxon>
        <taxon>Basidiomycota</taxon>
        <taxon>Agaricomycotina</taxon>
        <taxon>Agaricomycetes</taxon>
        <taxon>Agaricomycetidae</taxon>
        <taxon>Agaricales</taxon>
        <taxon>Agaricineae</taxon>
        <taxon>Galeropsidaceae</taxon>
        <taxon>Panaeolus</taxon>
    </lineage>
</organism>
<gene>
    <name evidence="1" type="ORF">CVT24_013267</name>
</gene>
<name>A0A409YP65_9AGAR</name>
<comment type="caution">
    <text evidence="1">The sequence shown here is derived from an EMBL/GenBank/DDBJ whole genome shotgun (WGS) entry which is preliminary data.</text>
</comment>
<reference evidence="1 2" key="1">
    <citation type="journal article" date="2018" name="Evol. Lett.">
        <title>Horizontal gene cluster transfer increased hallucinogenic mushroom diversity.</title>
        <authorList>
            <person name="Reynolds H.T."/>
            <person name="Vijayakumar V."/>
            <person name="Gluck-Thaler E."/>
            <person name="Korotkin H.B."/>
            <person name="Matheny P.B."/>
            <person name="Slot J.C."/>
        </authorList>
    </citation>
    <scope>NUCLEOTIDE SEQUENCE [LARGE SCALE GENOMIC DNA]</scope>
    <source>
        <strain evidence="1 2">2629</strain>
    </source>
</reference>
<accession>A0A409YP65</accession>
<dbReference type="Proteomes" id="UP000284842">
    <property type="component" value="Unassembled WGS sequence"/>
</dbReference>
<dbReference type="InParanoid" id="A0A409YP65"/>